<evidence type="ECO:0000256" key="2">
    <source>
        <dbReference type="ARBA" id="ARBA00022741"/>
    </source>
</evidence>
<dbReference type="SUPFAM" id="SSF52540">
    <property type="entry name" value="P-loop containing nucleoside triphosphate hydrolases"/>
    <property type="match status" value="1"/>
</dbReference>
<sequence>MPKVKIVSDPYRRTTKFFYMGTDWTEICEENNPNSSLLAKKYTEGFFPFKAREIVDELLDEYGDGSSTLEIVFEGPDDEWDELQDVCSSEALAPLVRLERSEKALANARDILPYIREVFDELYPIIAGTADGSAETLDRLRKFRDASSDMIPICVVGNYSAGKSSFINALIGTELLPSGDRPVTARIFQIERSDQQDRASIGFKYADESINVTFTDDGMKVSPSAARGKALDEIAKAVTDGGKSLAERVRAALGAINSFREGKDEPTLSDLVKVRVPFGRGTDWGSGKKIVIFDTPGSNTNSNADHVRVLREAMRGMSDGLPIYVTTYDALDSNDNADLYEQISQMPALDERFAMIVVNKADDADIPEGGFTKEDEEWVMDTVVVRNLYAQGIYFVSSIAGLGAKTSGDFADRHYDRVFRRLQDQYEDPEDKYYTRLFDYDLMPEQLRAKAVREAEACDNRLLANSGLFSVERGIDEFASKYSAYNKCFQSETLLHELIGQTDARLEESGAALESSRAVLSADLDASKNELLDELIQLSISTCEDAVEGYLPNMNEWAKQGVAASGLTSERLREWERDITATKRREMGAEEKRRDAEGKRAAVTANLMSRMQNAWDTRDVLGIAGIAKSFASDWSAAREAEAQSEEIFRGADREASDDLLARVRDQFDEDIARLMQEAESHSKGYWEERAEVSRKALLDLVSDGTDIDDERRDALRSIIVDFRSLSLEEELPEISEIRYPFDPNKLWKAPLRVQYNMELSQRVSKWRSVVELAHEASFREWLHELTDALSLGAVDLNPELRKKFDSVVNTEREIEAQRSKRIRLRSGEKRVSGYMTWQEG</sequence>
<dbReference type="InterPro" id="IPR027094">
    <property type="entry name" value="Mitofusin_fam"/>
</dbReference>
<keyword evidence="8" id="KW-1185">Reference proteome</keyword>
<proteinExistence type="predicted"/>
<evidence type="ECO:0000256" key="3">
    <source>
        <dbReference type="ARBA" id="ARBA00022801"/>
    </source>
</evidence>
<dbReference type="PANTHER" id="PTHR10465:SF0">
    <property type="entry name" value="SARCALUMENIN"/>
    <property type="match status" value="1"/>
</dbReference>
<keyword evidence="3" id="KW-0378">Hydrolase</keyword>
<feature type="domain" description="Dynamin N-terminal" evidence="6">
    <location>
        <begin position="153"/>
        <end position="359"/>
    </location>
</feature>
<comment type="subcellular location">
    <subcellularLocation>
        <location evidence="1">Membrane</location>
    </subcellularLocation>
</comment>
<evidence type="ECO:0000256" key="5">
    <source>
        <dbReference type="ARBA" id="ARBA00023136"/>
    </source>
</evidence>
<name>A0A1H6HU23_9ACTN</name>
<organism evidence="7 8">
    <name type="scientific">Parafannyhessea umbonata</name>
    <dbReference type="NCBI Taxonomy" id="604330"/>
    <lineage>
        <taxon>Bacteria</taxon>
        <taxon>Bacillati</taxon>
        <taxon>Actinomycetota</taxon>
        <taxon>Coriobacteriia</taxon>
        <taxon>Coriobacteriales</taxon>
        <taxon>Atopobiaceae</taxon>
        <taxon>Parafannyhessea</taxon>
    </lineage>
</organism>
<dbReference type="InterPro" id="IPR027417">
    <property type="entry name" value="P-loop_NTPase"/>
</dbReference>
<gene>
    <name evidence="7" type="ORF">SAMN05216447_101308</name>
</gene>
<evidence type="ECO:0000313" key="8">
    <source>
        <dbReference type="Proteomes" id="UP000199135"/>
    </source>
</evidence>
<dbReference type="PANTHER" id="PTHR10465">
    <property type="entry name" value="TRANSMEMBRANE GTPASE FZO1"/>
    <property type="match status" value="1"/>
</dbReference>
<evidence type="ECO:0000256" key="4">
    <source>
        <dbReference type="ARBA" id="ARBA00023134"/>
    </source>
</evidence>
<protein>
    <submittedName>
        <fullName evidence="7">Dynamin family protein</fullName>
    </submittedName>
</protein>
<evidence type="ECO:0000259" key="6">
    <source>
        <dbReference type="Pfam" id="PF00350"/>
    </source>
</evidence>
<comment type="caution">
    <text evidence="7">The sequence shown here is derived from an EMBL/GenBank/DDBJ whole genome shotgun (WGS) entry which is preliminary data.</text>
</comment>
<keyword evidence="5" id="KW-0472">Membrane</keyword>
<accession>A0A1H6HU23</accession>
<dbReference type="Gene3D" id="3.40.50.300">
    <property type="entry name" value="P-loop containing nucleotide triphosphate hydrolases"/>
    <property type="match status" value="1"/>
</dbReference>
<dbReference type="Pfam" id="PF00350">
    <property type="entry name" value="Dynamin_N"/>
    <property type="match status" value="1"/>
</dbReference>
<keyword evidence="2" id="KW-0547">Nucleotide-binding</keyword>
<evidence type="ECO:0000256" key="1">
    <source>
        <dbReference type="ARBA" id="ARBA00004370"/>
    </source>
</evidence>
<dbReference type="RefSeq" id="WP_078686530.1">
    <property type="nucleotide sequence ID" value="NZ_FNWT01000001.1"/>
</dbReference>
<evidence type="ECO:0000313" key="7">
    <source>
        <dbReference type="EMBL" id="SEH39368.1"/>
    </source>
</evidence>
<keyword evidence="4" id="KW-0342">GTP-binding</keyword>
<reference evidence="7 8" key="1">
    <citation type="submission" date="2016-10" db="EMBL/GenBank/DDBJ databases">
        <authorList>
            <person name="Varghese N."/>
            <person name="Submissions S."/>
        </authorList>
    </citation>
    <scope>NUCLEOTIDE SEQUENCE [LARGE SCALE GENOMIC DNA]</scope>
    <source>
        <strain evidence="7 8">WCP15</strain>
    </source>
</reference>
<dbReference type="EMBL" id="FNWT01000001">
    <property type="protein sequence ID" value="SEH39368.1"/>
    <property type="molecule type" value="Genomic_DNA"/>
</dbReference>
<dbReference type="Proteomes" id="UP000199135">
    <property type="component" value="Unassembled WGS sequence"/>
</dbReference>
<dbReference type="InterPro" id="IPR045063">
    <property type="entry name" value="Dynamin_N"/>
</dbReference>